<gene>
    <name evidence="1" type="ORF">IIQ_05356</name>
</gene>
<evidence type="ECO:0000313" key="2">
    <source>
        <dbReference type="Proteomes" id="UP000014019"/>
    </source>
</evidence>
<dbReference type="RefSeq" id="WP_016105738.1">
    <property type="nucleotide sequence ID" value="NZ_KB976799.1"/>
</dbReference>
<comment type="caution">
    <text evidence="1">The sequence shown here is derived from an EMBL/GenBank/DDBJ whole genome shotgun (WGS) entry which is preliminary data.</text>
</comment>
<dbReference type="AlphaFoldDB" id="R8QAJ0"/>
<organism evidence="1 2">
    <name type="scientific">Bacillus cereus VD118</name>
    <dbReference type="NCBI Taxonomy" id="1053231"/>
    <lineage>
        <taxon>Bacteria</taxon>
        <taxon>Bacillati</taxon>
        <taxon>Bacillota</taxon>
        <taxon>Bacilli</taxon>
        <taxon>Bacillales</taxon>
        <taxon>Bacillaceae</taxon>
        <taxon>Bacillus</taxon>
        <taxon>Bacillus cereus group</taxon>
    </lineage>
</organism>
<dbReference type="Proteomes" id="UP000014019">
    <property type="component" value="Unassembled WGS sequence"/>
</dbReference>
<sequence length="41" mass="4676">MKTYKNWSEVPLELASKTKLSKEGLKPLEAPVAKVYQRANK</sequence>
<proteinExistence type="predicted"/>
<accession>R8QAJ0</accession>
<dbReference type="EMBL" id="AHEZ01000054">
    <property type="protein sequence ID" value="EOP67403.1"/>
    <property type="molecule type" value="Genomic_DNA"/>
</dbReference>
<name>R8QAJ0_BACCE</name>
<reference evidence="1 2" key="1">
    <citation type="submission" date="2012-12" db="EMBL/GenBank/DDBJ databases">
        <title>The Genome Sequence of Bacillus cereus VD118.</title>
        <authorList>
            <consortium name="The Broad Institute Genome Sequencing Platform"/>
            <consortium name="The Broad Institute Genome Sequencing Center for Infectious Disease"/>
            <person name="Feldgarden M."/>
            <person name="Van der Auwera G.A."/>
            <person name="Mahillon J."/>
            <person name="Duprez V."/>
            <person name="Timmery S."/>
            <person name="Mattelet C."/>
            <person name="Dierick K."/>
            <person name="Sun M."/>
            <person name="Yu Z."/>
            <person name="Zhu L."/>
            <person name="Hu X."/>
            <person name="Shank E.B."/>
            <person name="Swiecicka I."/>
            <person name="Hansen B.M."/>
            <person name="Andrup L."/>
            <person name="Walker B."/>
            <person name="Young S.K."/>
            <person name="Zeng Q."/>
            <person name="Gargeya S."/>
            <person name="Fitzgerald M."/>
            <person name="Haas B."/>
            <person name="Abouelleil A."/>
            <person name="Alvarado L."/>
            <person name="Arachchi H.M."/>
            <person name="Berlin A.M."/>
            <person name="Chapman S.B."/>
            <person name="Dewar J."/>
            <person name="Goldberg J."/>
            <person name="Griggs A."/>
            <person name="Gujja S."/>
            <person name="Hansen M."/>
            <person name="Howarth C."/>
            <person name="Imamovic A."/>
            <person name="Larimer J."/>
            <person name="McCowan C."/>
            <person name="Murphy C."/>
            <person name="Neiman D."/>
            <person name="Pearson M."/>
            <person name="Priest M."/>
            <person name="Roberts A."/>
            <person name="Saif S."/>
            <person name="Shea T."/>
            <person name="Sisk P."/>
            <person name="Sykes S."/>
            <person name="Wortman J."/>
            <person name="Nusbaum C."/>
            <person name="Birren B."/>
        </authorList>
    </citation>
    <scope>NUCLEOTIDE SEQUENCE [LARGE SCALE GENOMIC DNA]</scope>
    <source>
        <strain evidence="1 2">VD118</strain>
    </source>
</reference>
<dbReference type="HOGENOM" id="CLU_3265237_0_0_9"/>
<evidence type="ECO:0000313" key="1">
    <source>
        <dbReference type="EMBL" id="EOP67403.1"/>
    </source>
</evidence>
<protein>
    <submittedName>
        <fullName evidence="1">Uncharacterized protein</fullName>
    </submittedName>
</protein>